<dbReference type="Gene3D" id="3.40.190.10">
    <property type="entry name" value="Periplasmic binding protein-like II"/>
    <property type="match status" value="1"/>
</dbReference>
<protein>
    <submittedName>
        <fullName evidence="6">ABC transporter substrate-binding protein</fullName>
    </submittedName>
</protein>
<keyword evidence="3 4" id="KW-0732">Signal</keyword>
<evidence type="ECO:0000256" key="3">
    <source>
        <dbReference type="ARBA" id="ARBA00022729"/>
    </source>
</evidence>
<dbReference type="GO" id="GO:0043190">
    <property type="term" value="C:ATP-binding cassette (ABC) transporter complex"/>
    <property type="evidence" value="ECO:0007669"/>
    <property type="project" value="InterPro"/>
</dbReference>
<dbReference type="GO" id="GO:1904680">
    <property type="term" value="F:peptide transmembrane transporter activity"/>
    <property type="evidence" value="ECO:0007669"/>
    <property type="project" value="TreeGrafter"/>
</dbReference>
<dbReference type="PROSITE" id="PS01040">
    <property type="entry name" value="SBP_BACTERIAL_5"/>
    <property type="match status" value="1"/>
</dbReference>
<dbReference type="Proteomes" id="UP000298649">
    <property type="component" value="Plasmid pAtCFBP7129a"/>
</dbReference>
<feature type="domain" description="Solute-binding protein family 5" evidence="5">
    <location>
        <begin position="79"/>
        <end position="439"/>
    </location>
</feature>
<dbReference type="PANTHER" id="PTHR30290">
    <property type="entry name" value="PERIPLASMIC BINDING COMPONENT OF ABC TRANSPORTER"/>
    <property type="match status" value="1"/>
</dbReference>
<dbReference type="Pfam" id="PF00496">
    <property type="entry name" value="SBP_bac_5"/>
    <property type="match status" value="1"/>
</dbReference>
<organism evidence="6 7">
    <name type="scientific">Agrobacterium tumefaciens</name>
    <dbReference type="NCBI Taxonomy" id="358"/>
    <lineage>
        <taxon>Bacteria</taxon>
        <taxon>Pseudomonadati</taxon>
        <taxon>Pseudomonadota</taxon>
        <taxon>Alphaproteobacteria</taxon>
        <taxon>Hyphomicrobiales</taxon>
        <taxon>Rhizobiaceae</taxon>
        <taxon>Rhizobium/Agrobacterium group</taxon>
        <taxon>Agrobacterium</taxon>
        <taxon>Agrobacterium tumefaciens complex</taxon>
    </lineage>
</organism>
<evidence type="ECO:0000256" key="4">
    <source>
        <dbReference type="SAM" id="SignalP"/>
    </source>
</evidence>
<geneLocation type="plasmid" evidence="7">
    <name>patcfbp7129a</name>
</geneLocation>
<dbReference type="InterPro" id="IPR030678">
    <property type="entry name" value="Peptide/Ni-bd"/>
</dbReference>
<feature type="chain" id="PRO_5020448502" evidence="4">
    <location>
        <begin position="37"/>
        <end position="536"/>
    </location>
</feature>
<dbReference type="PIRSF" id="PIRSF002741">
    <property type="entry name" value="MppA"/>
    <property type="match status" value="1"/>
</dbReference>
<dbReference type="PANTHER" id="PTHR30290:SF38">
    <property type="entry name" value="D,D-DIPEPTIDE-BINDING PERIPLASMIC PROTEIN DDPA-RELATED"/>
    <property type="match status" value="1"/>
</dbReference>
<evidence type="ECO:0000256" key="2">
    <source>
        <dbReference type="ARBA" id="ARBA00005695"/>
    </source>
</evidence>
<name>A0A4D7YS96_AGRTU</name>
<dbReference type="SUPFAM" id="SSF53850">
    <property type="entry name" value="Periplasmic binding protein-like II"/>
    <property type="match status" value="1"/>
</dbReference>
<feature type="signal peptide" evidence="4">
    <location>
        <begin position="1"/>
        <end position="36"/>
    </location>
</feature>
<dbReference type="GO" id="GO:0030288">
    <property type="term" value="C:outer membrane-bounded periplasmic space"/>
    <property type="evidence" value="ECO:0007669"/>
    <property type="project" value="UniProtKB-ARBA"/>
</dbReference>
<dbReference type="GO" id="GO:0015833">
    <property type="term" value="P:peptide transport"/>
    <property type="evidence" value="ECO:0007669"/>
    <property type="project" value="TreeGrafter"/>
</dbReference>
<dbReference type="CDD" id="cd08502">
    <property type="entry name" value="PBP2_NikA_DppA_OppA_like_16"/>
    <property type="match status" value="1"/>
</dbReference>
<evidence type="ECO:0000259" key="5">
    <source>
        <dbReference type="Pfam" id="PF00496"/>
    </source>
</evidence>
<dbReference type="AlphaFoldDB" id="A0A4D7YS96"/>
<accession>A0A4D7YS96</accession>
<keyword evidence="6" id="KW-0614">Plasmid</keyword>
<evidence type="ECO:0000313" key="6">
    <source>
        <dbReference type="EMBL" id="QCL97938.1"/>
    </source>
</evidence>
<dbReference type="PROSITE" id="PS51257">
    <property type="entry name" value="PROKAR_LIPOPROTEIN"/>
    <property type="match status" value="1"/>
</dbReference>
<proteinExistence type="inferred from homology"/>
<comment type="subcellular location">
    <subcellularLocation>
        <location evidence="1">Periplasm</location>
    </subcellularLocation>
</comment>
<dbReference type="InterPro" id="IPR000914">
    <property type="entry name" value="SBP_5_dom"/>
</dbReference>
<dbReference type="Gene3D" id="3.10.105.10">
    <property type="entry name" value="Dipeptide-binding Protein, Domain 3"/>
    <property type="match status" value="1"/>
</dbReference>
<dbReference type="InterPro" id="IPR023765">
    <property type="entry name" value="SBP_5_CS"/>
</dbReference>
<dbReference type="EMBL" id="CP039924">
    <property type="protein sequence ID" value="QCL97938.1"/>
    <property type="molecule type" value="Genomic_DNA"/>
</dbReference>
<comment type="similarity">
    <text evidence="2">Belongs to the bacterial solute-binding protein 5 family.</text>
</comment>
<gene>
    <name evidence="6" type="ORF">CFBP7129_27630</name>
</gene>
<dbReference type="RefSeq" id="WP_137006275.1">
    <property type="nucleotide sequence ID" value="NZ_CP039924.1"/>
</dbReference>
<evidence type="ECO:0000256" key="1">
    <source>
        <dbReference type="ARBA" id="ARBA00004418"/>
    </source>
</evidence>
<reference evidence="6 7" key="1">
    <citation type="submission" date="2019-04" db="EMBL/GenBank/DDBJ databases">
        <title>Complete genome sequence of Agrobacterium tumefaciens CFBP7129.</title>
        <authorList>
            <person name="Haryono M."/>
            <person name="Lin Y.-C."/>
            <person name="Lai E.-M."/>
            <person name="Kuo C.-H."/>
        </authorList>
    </citation>
    <scope>NUCLEOTIDE SEQUENCE [LARGE SCALE GENOMIC DNA]</scope>
    <source>
        <strain evidence="6 7">CFBP7129</strain>
        <plasmid evidence="7">patcfbp7129a</plasmid>
    </source>
</reference>
<dbReference type="Gene3D" id="3.90.76.10">
    <property type="entry name" value="Dipeptide-binding Protein, Domain 1"/>
    <property type="match status" value="1"/>
</dbReference>
<evidence type="ECO:0000313" key="7">
    <source>
        <dbReference type="Proteomes" id="UP000298649"/>
    </source>
</evidence>
<dbReference type="InterPro" id="IPR039424">
    <property type="entry name" value="SBP_5"/>
</dbReference>
<sequence>MQAPLTRKANRAKSRLVAAIIALSACVAGFAANASATTMMAVPHSGLRILDPIITTAHIVRNHGYMIYDTLLALDADFKPQPQMADYTVSDDKLSYTFTLRDGLKWHDGTPVTAEDCIASLQRWGKRDTSGQILFDKTESLTATDDKTFVFKLKEPFGFLPEVLAKPSSVVPFMMPKRIAATPADTAITEFIGSGPFRFVTAEYQPGVKSVYEKFADYVPRSEPASWLAGGKVVKVDRVEWLSMPDAQTAINAIQSGEIDYIEAPPVDLLPLVESNDELTVKTLNTLGSQTMGRMNFLYPPFDNKKVRQAALKAMNQKDVLDALIGNPDYYTICGSVFGCGTPLEALAGSETLTGAGDMESARALLKEAGYDGTPVVILQPTDVVTVKAQPVVAAAALRAAGFNVELQPMDWQTLVTRRASQKPVAEGGWNMFFTNWIVPEIMTPLNNPMLNGRGAKGFFGWQTDEKLEALRAKYIAAATAEEQKAAAAELQAHAMDEVSYIPLGQYKNPSVWRNQLSGFLESPVPVFWNIEKTED</sequence>